<accession>A0A5C7FW51</accession>
<dbReference type="GO" id="GO:0008556">
    <property type="term" value="F:P-type potassium transmembrane transporter activity"/>
    <property type="evidence" value="ECO:0007669"/>
    <property type="project" value="InterPro"/>
</dbReference>
<reference evidence="13 14" key="1">
    <citation type="submission" date="2019-08" db="EMBL/GenBank/DDBJ databases">
        <title>Massilia golmudensis sp. nov., isolated from sand in the Qinghai-Tibetan Plateau.</title>
        <authorList>
            <person name="Zhang B."/>
        </authorList>
    </citation>
    <scope>NUCLEOTIDE SEQUENCE [LARGE SCALE GENOMIC DNA]</scope>
    <source>
        <strain evidence="13 14">GEM5</strain>
    </source>
</reference>
<gene>
    <name evidence="11 13" type="primary">kdpC</name>
    <name evidence="13" type="ORF">FVD38_13315</name>
</gene>
<keyword evidence="14" id="KW-1185">Reference proteome</keyword>
<feature type="chain" id="PRO_5022812597" description="Potassium-transporting ATPase KdpC subunit" evidence="12">
    <location>
        <begin position="34"/>
        <end position="194"/>
    </location>
</feature>
<keyword evidence="12" id="KW-0732">Signal</keyword>
<feature type="signal peptide" evidence="12">
    <location>
        <begin position="1"/>
        <end position="33"/>
    </location>
</feature>
<evidence type="ECO:0000256" key="7">
    <source>
        <dbReference type="ARBA" id="ARBA00022958"/>
    </source>
</evidence>
<dbReference type="GO" id="GO:0005524">
    <property type="term" value="F:ATP binding"/>
    <property type="evidence" value="ECO:0007669"/>
    <property type="project" value="UniProtKB-UniRule"/>
</dbReference>
<comment type="caution">
    <text evidence="13">The sequence shown here is derived from an EMBL/GenBank/DDBJ whole genome shotgun (WGS) entry which is preliminary data.</text>
</comment>
<sequence>MQSILRPALVLFAALTLACGVLYPLLVTGVAQAAFPAQANGSLVEKDGQVVGSRLIGQAFSAPGYFWGRPSATAPIANNGGGSGGSNQGPLNPALQEAVKGRIAALRALDPGNTAPVPVDLATSSASGLDPEISVAAARYQAARVARARQLPAARVGALVEEHSARPFLGLFGEARVNVLALNMALDAESGHTR</sequence>
<evidence type="ECO:0000256" key="10">
    <source>
        <dbReference type="ARBA" id="ARBA00023136"/>
    </source>
</evidence>
<comment type="similarity">
    <text evidence="11">Belongs to the KdpC family.</text>
</comment>
<keyword evidence="7 11" id="KW-0630">Potassium</keyword>
<dbReference type="HAMAP" id="MF_00276">
    <property type="entry name" value="KdpC"/>
    <property type="match status" value="1"/>
</dbReference>
<evidence type="ECO:0000256" key="6">
    <source>
        <dbReference type="ARBA" id="ARBA00022840"/>
    </source>
</evidence>
<evidence type="ECO:0000256" key="3">
    <source>
        <dbReference type="ARBA" id="ARBA00022538"/>
    </source>
</evidence>
<evidence type="ECO:0000256" key="9">
    <source>
        <dbReference type="ARBA" id="ARBA00023065"/>
    </source>
</evidence>
<keyword evidence="9 11" id="KW-0406">Ion transport</keyword>
<comment type="subunit">
    <text evidence="11">The system is composed of three essential subunits: KdpA, KdpB and KdpC.</text>
</comment>
<keyword evidence="1 11" id="KW-0813">Transport</keyword>
<keyword evidence="4 11" id="KW-0812">Transmembrane</keyword>
<dbReference type="InterPro" id="IPR003820">
    <property type="entry name" value="KdpC"/>
</dbReference>
<evidence type="ECO:0000313" key="13">
    <source>
        <dbReference type="EMBL" id="TXF99170.1"/>
    </source>
</evidence>
<keyword evidence="2 11" id="KW-1003">Cell membrane</keyword>
<comment type="subcellular location">
    <subcellularLocation>
        <location evidence="11">Cell membrane</location>
        <topology evidence="11">Single-pass membrane protein</topology>
    </subcellularLocation>
</comment>
<dbReference type="PROSITE" id="PS51257">
    <property type="entry name" value="PROKAR_LIPOPROTEIN"/>
    <property type="match status" value="1"/>
</dbReference>
<keyword evidence="6 11" id="KW-0067">ATP-binding</keyword>
<dbReference type="EMBL" id="VPFD01000014">
    <property type="protein sequence ID" value="TXF99170.1"/>
    <property type="molecule type" value="Genomic_DNA"/>
</dbReference>
<evidence type="ECO:0000256" key="11">
    <source>
        <dbReference type="HAMAP-Rule" id="MF_00276"/>
    </source>
</evidence>
<dbReference type="GO" id="GO:0005886">
    <property type="term" value="C:plasma membrane"/>
    <property type="evidence" value="ECO:0007669"/>
    <property type="project" value="UniProtKB-SubCell"/>
</dbReference>
<protein>
    <recommendedName>
        <fullName evidence="11">Potassium-transporting ATPase KdpC subunit</fullName>
    </recommendedName>
    <alternativeName>
        <fullName evidence="11">ATP phosphohydrolase [potassium-transporting] C chain</fullName>
    </alternativeName>
    <alternativeName>
        <fullName evidence="11">Potassium-binding and translocating subunit C</fullName>
    </alternativeName>
    <alternativeName>
        <fullName evidence="11">Potassium-translocating ATPase C chain</fullName>
    </alternativeName>
</protein>
<evidence type="ECO:0000313" key="14">
    <source>
        <dbReference type="Proteomes" id="UP000321413"/>
    </source>
</evidence>
<keyword evidence="5 11" id="KW-0547">Nucleotide-binding</keyword>
<dbReference type="NCBIfam" id="TIGR00681">
    <property type="entry name" value="kdpC"/>
    <property type="match status" value="1"/>
</dbReference>
<keyword evidence="8 11" id="KW-1133">Transmembrane helix</keyword>
<evidence type="ECO:0000256" key="4">
    <source>
        <dbReference type="ARBA" id="ARBA00022692"/>
    </source>
</evidence>
<evidence type="ECO:0000256" key="12">
    <source>
        <dbReference type="SAM" id="SignalP"/>
    </source>
</evidence>
<dbReference type="Proteomes" id="UP000321413">
    <property type="component" value="Unassembled WGS sequence"/>
</dbReference>
<evidence type="ECO:0000256" key="5">
    <source>
        <dbReference type="ARBA" id="ARBA00022741"/>
    </source>
</evidence>
<keyword evidence="3 11" id="KW-0633">Potassium transport</keyword>
<organism evidence="13 14">
    <name type="scientific">Massilia arenae</name>
    <dbReference type="NCBI Taxonomy" id="2603288"/>
    <lineage>
        <taxon>Bacteria</taxon>
        <taxon>Pseudomonadati</taxon>
        <taxon>Pseudomonadota</taxon>
        <taxon>Betaproteobacteria</taxon>
        <taxon>Burkholderiales</taxon>
        <taxon>Oxalobacteraceae</taxon>
        <taxon>Telluria group</taxon>
        <taxon>Massilia</taxon>
    </lineage>
</organism>
<dbReference type="AlphaFoldDB" id="A0A5C7FW51"/>
<evidence type="ECO:0000256" key="2">
    <source>
        <dbReference type="ARBA" id="ARBA00022475"/>
    </source>
</evidence>
<dbReference type="PANTHER" id="PTHR30042:SF2">
    <property type="entry name" value="POTASSIUM-TRANSPORTING ATPASE KDPC SUBUNIT"/>
    <property type="match status" value="1"/>
</dbReference>
<dbReference type="NCBIfam" id="NF001454">
    <property type="entry name" value="PRK00315.1"/>
    <property type="match status" value="1"/>
</dbReference>
<evidence type="ECO:0000256" key="8">
    <source>
        <dbReference type="ARBA" id="ARBA00022989"/>
    </source>
</evidence>
<dbReference type="RefSeq" id="WP_147935250.1">
    <property type="nucleotide sequence ID" value="NZ_VPFD01000014.1"/>
</dbReference>
<comment type="function">
    <text evidence="11">Part of the high-affinity ATP-driven potassium transport (or Kdp) system, which catalyzes the hydrolysis of ATP coupled with the electrogenic transport of potassium into the cytoplasm. This subunit acts as a catalytic chaperone that increases the ATP-binding affinity of the ATP-hydrolyzing subunit KdpB by the formation of a transient KdpB/KdpC/ATP ternary complex.</text>
</comment>
<keyword evidence="10 11" id="KW-0472">Membrane</keyword>
<name>A0A5C7FW51_9BURK</name>
<dbReference type="Pfam" id="PF02669">
    <property type="entry name" value="KdpC"/>
    <property type="match status" value="1"/>
</dbReference>
<dbReference type="PANTHER" id="PTHR30042">
    <property type="entry name" value="POTASSIUM-TRANSPORTING ATPASE C CHAIN"/>
    <property type="match status" value="1"/>
</dbReference>
<proteinExistence type="inferred from homology"/>
<dbReference type="PIRSF" id="PIRSF001296">
    <property type="entry name" value="K_ATPase_KdpC"/>
    <property type="match status" value="1"/>
</dbReference>
<evidence type="ECO:0000256" key="1">
    <source>
        <dbReference type="ARBA" id="ARBA00022448"/>
    </source>
</evidence>